<evidence type="ECO:0000313" key="2">
    <source>
        <dbReference type="Proteomes" id="UP001374535"/>
    </source>
</evidence>
<name>A0AAQ3MGL2_VIGMU</name>
<protein>
    <submittedName>
        <fullName evidence="1">Uncharacterized protein</fullName>
    </submittedName>
</protein>
<keyword evidence="2" id="KW-1185">Reference proteome</keyword>
<gene>
    <name evidence="1" type="ORF">V8G54_035423</name>
</gene>
<dbReference type="AlphaFoldDB" id="A0AAQ3MGL2"/>
<dbReference type="EMBL" id="CP144690">
    <property type="protein sequence ID" value="WVY89909.1"/>
    <property type="molecule type" value="Genomic_DNA"/>
</dbReference>
<reference evidence="1 2" key="1">
    <citation type="journal article" date="2023" name="Life. Sci Alliance">
        <title>Evolutionary insights into 3D genome organization and epigenetic landscape of Vigna mungo.</title>
        <authorList>
            <person name="Junaid A."/>
            <person name="Singh B."/>
            <person name="Bhatia S."/>
        </authorList>
    </citation>
    <scope>NUCLEOTIDE SEQUENCE [LARGE SCALE GENOMIC DNA]</scope>
    <source>
        <strain evidence="1">Urdbean</strain>
    </source>
</reference>
<organism evidence="1 2">
    <name type="scientific">Vigna mungo</name>
    <name type="common">Black gram</name>
    <name type="synonym">Phaseolus mungo</name>
    <dbReference type="NCBI Taxonomy" id="3915"/>
    <lineage>
        <taxon>Eukaryota</taxon>
        <taxon>Viridiplantae</taxon>
        <taxon>Streptophyta</taxon>
        <taxon>Embryophyta</taxon>
        <taxon>Tracheophyta</taxon>
        <taxon>Spermatophyta</taxon>
        <taxon>Magnoliopsida</taxon>
        <taxon>eudicotyledons</taxon>
        <taxon>Gunneridae</taxon>
        <taxon>Pentapetalae</taxon>
        <taxon>rosids</taxon>
        <taxon>fabids</taxon>
        <taxon>Fabales</taxon>
        <taxon>Fabaceae</taxon>
        <taxon>Papilionoideae</taxon>
        <taxon>50 kb inversion clade</taxon>
        <taxon>NPAAA clade</taxon>
        <taxon>indigoferoid/millettioid clade</taxon>
        <taxon>Phaseoleae</taxon>
        <taxon>Vigna</taxon>
    </lineage>
</organism>
<dbReference type="Proteomes" id="UP001374535">
    <property type="component" value="Chromosome 11"/>
</dbReference>
<sequence length="167" mass="18467">MTDISFFRWTFSSIDMSCPLTSTSAAAYTFELQALSSRIAMLKTGSFERTKYAANCNGGIGLEVKSKAYRELIDPLLSPQNSTDFTALSLHCEEELTTPKATKFQKCVYPTRDDATTKAASLQQADAIASEMPVQNSRRRIPSRIRSLTESKFSVLIVLRLSLSSSC</sequence>
<evidence type="ECO:0000313" key="1">
    <source>
        <dbReference type="EMBL" id="WVY89909.1"/>
    </source>
</evidence>
<accession>A0AAQ3MGL2</accession>
<proteinExistence type="predicted"/>